<sequence length="105" mass="11090">MGMLINRHRDRHKSRRGKAATKTTKPSTVAVPDSVDEDSTKAELLAYAEANGIEVKKTAKNAELLESIRAAEQGPGQDTSDIGTEPGDGEGDGDKTPDPDGSEAK</sequence>
<evidence type="ECO:0000313" key="2">
    <source>
        <dbReference type="EMBL" id="RLV56056.1"/>
    </source>
</evidence>
<protein>
    <submittedName>
        <fullName evidence="2">Uncharacterized protein</fullName>
    </submittedName>
</protein>
<name>A0A3L8PKY2_9ACTN</name>
<accession>A0A3L8PKY2</accession>
<evidence type="ECO:0000256" key="1">
    <source>
        <dbReference type="SAM" id="MobiDB-lite"/>
    </source>
</evidence>
<proteinExistence type="predicted"/>
<feature type="compositionally biased region" description="Basic residues" evidence="1">
    <location>
        <begin position="1"/>
        <end position="19"/>
    </location>
</feature>
<gene>
    <name evidence="2" type="ORF">D9V41_09210</name>
</gene>
<dbReference type="OrthoDB" id="7923844at2"/>
<dbReference type="AlphaFoldDB" id="A0A3L8PKY2"/>
<feature type="compositionally biased region" description="Basic and acidic residues" evidence="1">
    <location>
        <begin position="92"/>
        <end position="105"/>
    </location>
</feature>
<comment type="caution">
    <text evidence="2">The sequence shown here is derived from an EMBL/GenBank/DDBJ whole genome shotgun (WGS) entry which is preliminary data.</text>
</comment>
<evidence type="ECO:0000313" key="3">
    <source>
        <dbReference type="Proteomes" id="UP000282515"/>
    </source>
</evidence>
<dbReference type="RefSeq" id="WP_121794252.1">
    <property type="nucleotide sequence ID" value="NZ_RDBF01000005.1"/>
</dbReference>
<feature type="region of interest" description="Disordered" evidence="1">
    <location>
        <begin position="67"/>
        <end position="105"/>
    </location>
</feature>
<dbReference type="Proteomes" id="UP000282515">
    <property type="component" value="Unassembled WGS sequence"/>
</dbReference>
<reference evidence="2 3" key="1">
    <citation type="submission" date="2018-10" db="EMBL/GenBank/DDBJ databases">
        <title>Aeromicrobium sp. 9W16Y-2 whole genome shotgun sequence.</title>
        <authorList>
            <person name="Li F."/>
        </authorList>
    </citation>
    <scope>NUCLEOTIDE SEQUENCE [LARGE SCALE GENOMIC DNA]</scope>
    <source>
        <strain evidence="2 3">9W16Y-2</strain>
    </source>
</reference>
<organism evidence="2 3">
    <name type="scientific">Aeromicrobium phragmitis</name>
    <dbReference type="NCBI Taxonomy" id="2478914"/>
    <lineage>
        <taxon>Bacteria</taxon>
        <taxon>Bacillati</taxon>
        <taxon>Actinomycetota</taxon>
        <taxon>Actinomycetes</taxon>
        <taxon>Propionibacteriales</taxon>
        <taxon>Nocardioidaceae</taxon>
        <taxon>Aeromicrobium</taxon>
    </lineage>
</organism>
<dbReference type="EMBL" id="RDBF01000005">
    <property type="protein sequence ID" value="RLV56056.1"/>
    <property type="molecule type" value="Genomic_DNA"/>
</dbReference>
<feature type="region of interest" description="Disordered" evidence="1">
    <location>
        <begin position="1"/>
        <end position="38"/>
    </location>
</feature>
<keyword evidence="3" id="KW-1185">Reference proteome</keyword>